<protein>
    <submittedName>
        <fullName evidence="2">Aminomethyl transferase family protein</fullName>
    </submittedName>
</protein>
<reference evidence="2" key="1">
    <citation type="submission" date="2024-02" db="EMBL/GenBank/DDBJ databases">
        <title>Bacterial skin colonization with Propionibacterium avidum as a risk factor for Periprosthetic Joint Infections - a single-center prospective study.</title>
        <authorList>
            <person name="Achermann Y."/>
        </authorList>
    </citation>
    <scope>NUCLEOTIDE SEQUENCE</scope>
    <source>
        <strain evidence="2">PAVI-2017310195</strain>
    </source>
</reference>
<comment type="caution">
    <text evidence="2">The sequence shown here is derived from an EMBL/GenBank/DDBJ whole genome shotgun (WGS) entry which is preliminary data.</text>
</comment>
<gene>
    <name evidence="2" type="ORF">V7F78_06885</name>
</gene>
<dbReference type="Proteomes" id="UP001309299">
    <property type="component" value="Unassembled WGS sequence"/>
</dbReference>
<dbReference type="Gene3D" id="3.30.1360.120">
    <property type="entry name" value="Probable tRNA modification gtpase trme, domain 1"/>
    <property type="match status" value="1"/>
</dbReference>
<dbReference type="RefSeq" id="WP_002522758.1">
    <property type="nucleotide sequence ID" value="NZ_AP024309.1"/>
</dbReference>
<organism evidence="2 3">
    <name type="scientific">Cutibacterium avidum</name>
    <dbReference type="NCBI Taxonomy" id="33010"/>
    <lineage>
        <taxon>Bacteria</taxon>
        <taxon>Bacillati</taxon>
        <taxon>Actinomycetota</taxon>
        <taxon>Actinomycetes</taxon>
        <taxon>Propionibacteriales</taxon>
        <taxon>Propionibacteriaceae</taxon>
        <taxon>Cutibacterium</taxon>
    </lineage>
</organism>
<accession>A0AB35XIM0</accession>
<dbReference type="GO" id="GO:0016740">
    <property type="term" value="F:transferase activity"/>
    <property type="evidence" value="ECO:0007669"/>
    <property type="project" value="UniProtKB-KW"/>
</dbReference>
<evidence type="ECO:0000313" key="2">
    <source>
        <dbReference type="EMBL" id="MEH1546734.1"/>
    </source>
</evidence>
<keyword evidence="2" id="KW-0808">Transferase</keyword>
<evidence type="ECO:0000259" key="1">
    <source>
        <dbReference type="Pfam" id="PF01571"/>
    </source>
</evidence>
<name>A0AB35XIM0_9ACTN</name>
<dbReference type="EMBL" id="JBAKUA010000008">
    <property type="protein sequence ID" value="MEH1546734.1"/>
    <property type="molecule type" value="Genomic_DNA"/>
</dbReference>
<dbReference type="InterPro" id="IPR027266">
    <property type="entry name" value="TrmE/GcvT-like"/>
</dbReference>
<evidence type="ECO:0000313" key="3">
    <source>
        <dbReference type="Proteomes" id="UP001309299"/>
    </source>
</evidence>
<dbReference type="PIRSF" id="PIRSF006487">
    <property type="entry name" value="GcvT"/>
    <property type="match status" value="1"/>
</dbReference>
<dbReference type="AlphaFoldDB" id="A0AB35XIM0"/>
<dbReference type="SUPFAM" id="SSF103025">
    <property type="entry name" value="Folate-binding domain"/>
    <property type="match status" value="1"/>
</dbReference>
<proteinExistence type="predicted"/>
<dbReference type="InterPro" id="IPR006222">
    <property type="entry name" value="GCVT_N"/>
</dbReference>
<dbReference type="Pfam" id="PF01571">
    <property type="entry name" value="GCV_T"/>
    <property type="match status" value="1"/>
</dbReference>
<sequence length="334" mass="35688">MSITEQYKTLRTSVGLHTPTGPLVRITGDDRLEFLDTFLSRASDFVDPDTTRECLALTEDGLPLTIFLHIEREEESWLLPRTAIDAATLATYLGNLETDGDLSIEIAPEGWGAVAVEGPLSWQIAENLLDFDVAGLVLHAVTDVVVPGAPEGSKAWLARVGTTGEYGYLLVSNVPDLARTYLLSRATELGGQAVDADALARVQAEAGMPYYAMGVCHLDVAGGDLAWLVDWQRIGEFQGSENLPTPVRDQRRLAAIALPTGNRPEAGQTVAAGDEEIGVVVYVTPSANPDEELAFALLDAPFWTPTLPLTVGAHDGTTVTLPRVVAASSLNKLG</sequence>
<feature type="domain" description="GCVT N-terminal" evidence="1">
    <location>
        <begin position="3"/>
        <end position="215"/>
    </location>
</feature>